<dbReference type="Pfam" id="PF10092">
    <property type="entry name" value="DUF2330"/>
    <property type="match status" value="1"/>
</dbReference>
<keyword evidence="1" id="KW-0812">Transmembrane</keyword>
<keyword evidence="2" id="KW-0732">Signal</keyword>
<proteinExistence type="predicted"/>
<name>A0ABZ1Z5E1_9NOCA</name>
<evidence type="ECO:0000313" key="4">
    <source>
        <dbReference type="Proteomes" id="UP001432062"/>
    </source>
</evidence>
<feature type="transmembrane region" description="Helical" evidence="1">
    <location>
        <begin position="314"/>
        <end position="339"/>
    </location>
</feature>
<evidence type="ECO:0000256" key="2">
    <source>
        <dbReference type="SAM" id="SignalP"/>
    </source>
</evidence>
<evidence type="ECO:0000313" key="3">
    <source>
        <dbReference type="EMBL" id="WUV50521.1"/>
    </source>
</evidence>
<evidence type="ECO:0000256" key="1">
    <source>
        <dbReference type="SAM" id="Phobius"/>
    </source>
</evidence>
<dbReference type="Proteomes" id="UP001432062">
    <property type="component" value="Chromosome"/>
</dbReference>
<sequence length="344" mass="36582">MRAVHLLAVIGMLFATAGIGALAPASACACGGVANPPGHLASVREETALVSWDGQRETVLMRLALKSGTDQAALIVPTPKPATVASGSAATFTELANLTAPKVVTQHRWFGSGFGDTASEGAMAAAGGGPTVLDRVQLGPLEATTLSGGNLDGIRKWLSDNGYEMRPEVVTTLEPYLREGWSFVAMRLTSVQPLDGAIDPVRLTFDSDRFVYPMRMSSAAKQAQYVHLYALSEHRVRRSDPDATTQSVHVDFAGRVASSDPELAPVTTNGRNYLTELRISIDSPADIRSDFAFEADSSDAEVYQTIHRTENVELFGVPAGIVILGTVFLAAIVVVFAIVRVLRA</sequence>
<accession>A0ABZ1Z5E1</accession>
<gene>
    <name evidence="3" type="ORF">OG563_21385</name>
</gene>
<reference evidence="3" key="1">
    <citation type="submission" date="2022-10" db="EMBL/GenBank/DDBJ databases">
        <title>The complete genomes of actinobacterial strains from the NBC collection.</title>
        <authorList>
            <person name="Joergensen T.S."/>
            <person name="Alvarez Arevalo M."/>
            <person name="Sterndorff E.B."/>
            <person name="Faurdal D."/>
            <person name="Vuksanovic O."/>
            <person name="Mourched A.-S."/>
            <person name="Charusanti P."/>
            <person name="Shaw S."/>
            <person name="Blin K."/>
            <person name="Weber T."/>
        </authorList>
    </citation>
    <scope>NUCLEOTIDE SEQUENCE</scope>
    <source>
        <strain evidence="3">NBC_01482</strain>
    </source>
</reference>
<dbReference type="RefSeq" id="WP_329415284.1">
    <property type="nucleotide sequence ID" value="NZ_CP109441.1"/>
</dbReference>
<dbReference type="EMBL" id="CP109441">
    <property type="protein sequence ID" value="WUV50521.1"/>
    <property type="molecule type" value="Genomic_DNA"/>
</dbReference>
<dbReference type="InterPro" id="IPR019283">
    <property type="entry name" value="DUF2330"/>
</dbReference>
<dbReference type="PROSITE" id="PS51257">
    <property type="entry name" value="PROKAR_LIPOPROTEIN"/>
    <property type="match status" value="1"/>
</dbReference>
<keyword evidence="4" id="KW-1185">Reference proteome</keyword>
<feature type="chain" id="PRO_5046685014" evidence="2">
    <location>
        <begin position="18"/>
        <end position="344"/>
    </location>
</feature>
<protein>
    <submittedName>
        <fullName evidence="3">DUF2330 domain-containing protein</fullName>
    </submittedName>
</protein>
<keyword evidence="1" id="KW-0472">Membrane</keyword>
<organism evidence="3 4">
    <name type="scientific">Nocardia vinacea</name>
    <dbReference type="NCBI Taxonomy" id="96468"/>
    <lineage>
        <taxon>Bacteria</taxon>
        <taxon>Bacillati</taxon>
        <taxon>Actinomycetota</taxon>
        <taxon>Actinomycetes</taxon>
        <taxon>Mycobacteriales</taxon>
        <taxon>Nocardiaceae</taxon>
        <taxon>Nocardia</taxon>
    </lineage>
</organism>
<feature type="signal peptide" evidence="2">
    <location>
        <begin position="1"/>
        <end position="17"/>
    </location>
</feature>
<keyword evidence="1" id="KW-1133">Transmembrane helix</keyword>